<dbReference type="Pfam" id="PF18856">
    <property type="entry name" value="baeRF_family12"/>
    <property type="match status" value="1"/>
</dbReference>
<dbReference type="EMBL" id="JAATJB010000004">
    <property type="protein sequence ID" value="NJB97571.1"/>
    <property type="molecule type" value="Genomic_DNA"/>
</dbReference>
<organism evidence="2 3">
    <name type="scientific">Sphingomonas trueperi</name>
    <dbReference type="NCBI Taxonomy" id="53317"/>
    <lineage>
        <taxon>Bacteria</taxon>
        <taxon>Pseudomonadati</taxon>
        <taxon>Pseudomonadota</taxon>
        <taxon>Alphaproteobacteria</taxon>
        <taxon>Sphingomonadales</taxon>
        <taxon>Sphingomonadaceae</taxon>
        <taxon>Sphingomonas</taxon>
    </lineage>
</organism>
<dbReference type="Proteomes" id="UP000531251">
    <property type="component" value="Unassembled WGS sequence"/>
</dbReference>
<comment type="caution">
    <text evidence="2">The sequence shown here is derived from an EMBL/GenBank/DDBJ whole genome shotgun (WGS) entry which is preliminary data.</text>
</comment>
<dbReference type="AlphaFoldDB" id="A0A7X5XY92"/>
<evidence type="ECO:0000256" key="1">
    <source>
        <dbReference type="SAM" id="MobiDB-lite"/>
    </source>
</evidence>
<name>A0A7X5XY92_9SPHN</name>
<evidence type="ECO:0000313" key="2">
    <source>
        <dbReference type="EMBL" id="NJB97571.1"/>
    </source>
</evidence>
<feature type="compositionally biased region" description="Basic and acidic residues" evidence="1">
    <location>
        <begin position="39"/>
        <end position="49"/>
    </location>
</feature>
<feature type="region of interest" description="Disordered" evidence="1">
    <location>
        <begin position="39"/>
        <end position="78"/>
    </location>
</feature>
<protein>
    <submittedName>
        <fullName evidence="2">Protein required for attachment to host cells</fullName>
    </submittedName>
</protein>
<dbReference type="InterPro" id="IPR041374">
    <property type="entry name" value="BaeRF_family12"/>
</dbReference>
<reference evidence="2 3" key="1">
    <citation type="submission" date="2020-03" db="EMBL/GenBank/DDBJ databases">
        <title>Genomic Encyclopedia of Type Strains, Phase IV (KMG-IV): sequencing the most valuable type-strain genomes for metagenomic binning, comparative biology and taxonomic classification.</title>
        <authorList>
            <person name="Goeker M."/>
        </authorList>
    </citation>
    <scope>NUCLEOTIDE SEQUENCE [LARGE SCALE GENOMIC DNA]</scope>
    <source>
        <strain evidence="2 3">DSM 7225</strain>
    </source>
</reference>
<sequence length="151" mass="16463">MLVPHDAMVVVADGRKLLMLRNQGDAEYLNLEVVRKELHPNPKDSDQKTDSSGAAASTRGGGQFASSGGTMGETDFHQLEEDRFAAEVAGMLKEEALRNSFESLIIVAPPKTLGELRKHYHISVSDRLKGELAKDLTDHPVPDIEKALQSA</sequence>
<proteinExistence type="predicted"/>
<gene>
    <name evidence="2" type="ORF">GGR89_001883</name>
</gene>
<evidence type="ECO:0000313" key="3">
    <source>
        <dbReference type="Proteomes" id="UP000531251"/>
    </source>
</evidence>
<keyword evidence="3" id="KW-1185">Reference proteome</keyword>
<accession>A0A7X5XY92</accession>
<dbReference type="RefSeq" id="WP_125974252.1">
    <property type="nucleotide sequence ID" value="NZ_BAAADY010000010.1"/>
</dbReference>